<keyword evidence="2" id="KW-1185">Reference proteome</keyword>
<protein>
    <submittedName>
        <fullName evidence="1">Uncharacterized protein</fullName>
    </submittedName>
</protein>
<evidence type="ECO:0000313" key="2">
    <source>
        <dbReference type="Proteomes" id="UP000054047"/>
    </source>
</evidence>
<gene>
    <name evidence="1" type="ORF">ANCDUO_18492</name>
</gene>
<name>A0A0C2C562_9BILA</name>
<proteinExistence type="predicted"/>
<dbReference type="EMBL" id="KN746699">
    <property type="protein sequence ID" value="KIH51423.1"/>
    <property type="molecule type" value="Genomic_DNA"/>
</dbReference>
<dbReference type="OrthoDB" id="5873437at2759"/>
<dbReference type="Proteomes" id="UP000054047">
    <property type="component" value="Unassembled WGS sequence"/>
</dbReference>
<sequence>MYLLFRNVKHAEAGIYVKLYKSYILPVLEYASQAWSPSLRKDIVDIEKVQMTFTLNPPW</sequence>
<dbReference type="AlphaFoldDB" id="A0A0C2C562"/>
<evidence type="ECO:0000313" key="1">
    <source>
        <dbReference type="EMBL" id="KIH51423.1"/>
    </source>
</evidence>
<accession>A0A0C2C562</accession>
<organism evidence="1 2">
    <name type="scientific">Ancylostoma duodenale</name>
    <dbReference type="NCBI Taxonomy" id="51022"/>
    <lineage>
        <taxon>Eukaryota</taxon>
        <taxon>Metazoa</taxon>
        <taxon>Ecdysozoa</taxon>
        <taxon>Nematoda</taxon>
        <taxon>Chromadorea</taxon>
        <taxon>Rhabditida</taxon>
        <taxon>Rhabditina</taxon>
        <taxon>Rhabditomorpha</taxon>
        <taxon>Strongyloidea</taxon>
        <taxon>Ancylostomatidae</taxon>
        <taxon>Ancylostomatinae</taxon>
        <taxon>Ancylostoma</taxon>
    </lineage>
</organism>
<reference evidence="1 2" key="1">
    <citation type="submission" date="2013-12" db="EMBL/GenBank/DDBJ databases">
        <title>Draft genome of the parsitic nematode Ancylostoma duodenale.</title>
        <authorList>
            <person name="Mitreva M."/>
        </authorList>
    </citation>
    <scope>NUCLEOTIDE SEQUENCE [LARGE SCALE GENOMIC DNA]</scope>
    <source>
        <strain evidence="1 2">Zhejiang</strain>
    </source>
</reference>